<dbReference type="RefSeq" id="WP_139698797.1">
    <property type="nucleotide sequence ID" value="NZ_CP074074.1"/>
</dbReference>
<name>A0A5C4SCU5_9FLAO</name>
<dbReference type="EMBL" id="VDCS01000021">
    <property type="protein sequence ID" value="TNJ41360.1"/>
    <property type="molecule type" value="Genomic_DNA"/>
</dbReference>
<proteinExistence type="predicted"/>
<sequence length="60" mass="7136">MKFIDLKDDTPKDYNTYLVLVRTVFSSKQRMVYAKWSDNGFVLTKSVLFNDEYIQGFMVE</sequence>
<protein>
    <submittedName>
        <fullName evidence="1">Uncharacterized protein</fullName>
    </submittedName>
</protein>
<evidence type="ECO:0000313" key="1">
    <source>
        <dbReference type="EMBL" id="TNJ41360.1"/>
    </source>
</evidence>
<gene>
    <name evidence="1" type="ORF">FGF67_16130</name>
</gene>
<reference evidence="1 2" key="1">
    <citation type="submission" date="2019-05" db="EMBL/GenBank/DDBJ databases">
        <title>Tamlana fucoidanivorans sp. nov., isolated from the surface of algae collected from Fujian province in China.</title>
        <authorList>
            <person name="Li J."/>
        </authorList>
    </citation>
    <scope>NUCLEOTIDE SEQUENCE [LARGE SCALE GENOMIC DNA]</scope>
    <source>
        <strain evidence="1 2">CW2-9</strain>
    </source>
</reference>
<evidence type="ECO:0000313" key="2">
    <source>
        <dbReference type="Proteomes" id="UP000308713"/>
    </source>
</evidence>
<accession>A0A5C4SCU5</accession>
<comment type="caution">
    <text evidence="1">The sequence shown here is derived from an EMBL/GenBank/DDBJ whole genome shotgun (WGS) entry which is preliminary data.</text>
</comment>
<dbReference type="OrthoDB" id="1451216at2"/>
<keyword evidence="2" id="KW-1185">Reference proteome</keyword>
<organism evidence="1 2">
    <name type="scientific">Allotamlana fucoidanivorans</name>
    <dbReference type="NCBI Taxonomy" id="2583814"/>
    <lineage>
        <taxon>Bacteria</taxon>
        <taxon>Pseudomonadati</taxon>
        <taxon>Bacteroidota</taxon>
        <taxon>Flavobacteriia</taxon>
        <taxon>Flavobacteriales</taxon>
        <taxon>Flavobacteriaceae</taxon>
        <taxon>Allotamlana</taxon>
    </lineage>
</organism>
<dbReference type="Proteomes" id="UP000308713">
    <property type="component" value="Unassembled WGS sequence"/>
</dbReference>
<dbReference type="AlphaFoldDB" id="A0A5C4SCU5"/>